<sequence>YAICLGPESAISQTERKASDFLLTCKPTDLYGRLTAATLLMVTAILTFVWAIFSWPKRECANNLRVMLPTLREPTNQNASFPEPIRPLRVSRVLRSGSFNECPRFFRAISVGGRREKVCFLNQWVKLLGRISFEKDTQVPNAAIFTLNREDHTVGNMLTCQLLKDPRVLFAGYKAPHPLEHKIVIRVQTLPPTTPLDVFISALKDLVSEVSNIEEQFRVSFPSTFQPLSSTFRWQPNEDLVAIPPVHNCLFCIRNKELHAMFCSPML</sequence>
<dbReference type="InterPro" id="IPR036603">
    <property type="entry name" value="RBP11-like"/>
</dbReference>
<gene>
    <name evidence="8" type="ORF">T265_12794</name>
</gene>
<dbReference type="GO" id="GO:0006366">
    <property type="term" value="P:transcription by RNA polymerase II"/>
    <property type="evidence" value="ECO:0007669"/>
    <property type="project" value="InterPro"/>
</dbReference>
<dbReference type="RefSeq" id="XP_009163758.1">
    <property type="nucleotide sequence ID" value="XM_009165494.1"/>
</dbReference>
<feature type="non-terminal residue" evidence="8">
    <location>
        <position position="1"/>
    </location>
</feature>
<keyword evidence="4" id="KW-0539">Nucleus</keyword>
<evidence type="ECO:0000256" key="3">
    <source>
        <dbReference type="ARBA" id="ARBA00023163"/>
    </source>
</evidence>
<dbReference type="Pfam" id="PF13656">
    <property type="entry name" value="RNA_pol_L_2"/>
    <property type="match status" value="1"/>
</dbReference>
<dbReference type="GO" id="GO:0003677">
    <property type="term" value="F:DNA binding"/>
    <property type="evidence" value="ECO:0007669"/>
    <property type="project" value="InterPro"/>
</dbReference>
<accession>A0A075AJ09</accession>
<keyword evidence="9" id="KW-1185">Reference proteome</keyword>
<feature type="domain" description="DNA-directed RNA polymerase RBP11-like dimerisation" evidence="7">
    <location>
        <begin position="143"/>
        <end position="216"/>
    </location>
</feature>
<evidence type="ECO:0000313" key="8">
    <source>
        <dbReference type="EMBL" id="KER32564.1"/>
    </source>
</evidence>
<dbReference type="HAMAP" id="MF_00261">
    <property type="entry name" value="RNApol_arch_Rpo11"/>
    <property type="match status" value="1"/>
</dbReference>
<dbReference type="PROSITE" id="PS01154">
    <property type="entry name" value="RNA_POL_L_13KD"/>
    <property type="match status" value="1"/>
</dbReference>
<comment type="similarity">
    <text evidence="5">Belongs to the archaeal Rpo11/eukaryotic RPB11/RPC19 RNA polymerase subunit family.</text>
</comment>
<name>A0A075AJ09_OPIVI</name>
<proteinExistence type="inferred from homology"/>
<dbReference type="SUPFAM" id="SSF55257">
    <property type="entry name" value="RBP11-like subunits of RNA polymerase"/>
    <property type="match status" value="1"/>
</dbReference>
<organism evidence="8 9">
    <name type="scientific">Opisthorchis viverrini</name>
    <name type="common">Southeast Asian liver fluke</name>
    <dbReference type="NCBI Taxonomy" id="6198"/>
    <lineage>
        <taxon>Eukaryota</taxon>
        <taxon>Metazoa</taxon>
        <taxon>Spiralia</taxon>
        <taxon>Lophotrochozoa</taxon>
        <taxon>Platyhelminthes</taxon>
        <taxon>Trematoda</taxon>
        <taxon>Digenea</taxon>
        <taxon>Opisthorchiida</taxon>
        <taxon>Opisthorchiata</taxon>
        <taxon>Opisthorchiidae</taxon>
        <taxon>Opisthorchis</taxon>
    </lineage>
</organism>
<dbReference type="PANTHER" id="PTHR13946:SF16">
    <property type="entry name" value="DNA-DIRECTED RNA POLYMERASE II SUBUNIT RPB11"/>
    <property type="match status" value="1"/>
</dbReference>
<protein>
    <recommendedName>
        <fullName evidence="7">DNA-directed RNA polymerase RBP11-like dimerisation domain-containing protein</fullName>
    </recommendedName>
</protein>
<dbReference type="GO" id="GO:0005665">
    <property type="term" value="C:RNA polymerase II, core complex"/>
    <property type="evidence" value="ECO:0007669"/>
    <property type="project" value="InterPro"/>
</dbReference>
<evidence type="ECO:0000256" key="4">
    <source>
        <dbReference type="ARBA" id="ARBA00023242"/>
    </source>
</evidence>
<dbReference type="CTD" id="20326962"/>
<evidence type="ECO:0000256" key="5">
    <source>
        <dbReference type="ARBA" id="ARBA00025751"/>
    </source>
</evidence>
<dbReference type="InterPro" id="IPR009025">
    <property type="entry name" value="RBP11-like_dimer"/>
</dbReference>
<keyword evidence="2" id="KW-0240">DNA-directed RNA polymerase</keyword>
<dbReference type="InterPro" id="IPR037685">
    <property type="entry name" value="RBP11"/>
</dbReference>
<reference evidence="8 9" key="1">
    <citation type="submission" date="2013-11" db="EMBL/GenBank/DDBJ databases">
        <title>Opisthorchis viverrini - life in the bile duct.</title>
        <authorList>
            <person name="Young N.D."/>
            <person name="Nagarajan N."/>
            <person name="Lin S.J."/>
            <person name="Korhonen P.K."/>
            <person name="Jex A.R."/>
            <person name="Hall R.S."/>
            <person name="Safavi-Hemami H."/>
            <person name="Kaewkong W."/>
            <person name="Bertrand D."/>
            <person name="Gao S."/>
            <person name="Seet Q."/>
            <person name="Wongkham S."/>
            <person name="Teh B.T."/>
            <person name="Wongkham C."/>
            <person name="Intapan P.M."/>
            <person name="Maleewong W."/>
            <person name="Yang X."/>
            <person name="Hu M."/>
            <person name="Wang Z."/>
            <person name="Hofmann A."/>
            <person name="Sternberg P.W."/>
            <person name="Tan P."/>
            <person name="Wang J."/>
            <person name="Gasser R.B."/>
        </authorList>
    </citation>
    <scope>NUCLEOTIDE SEQUENCE [LARGE SCALE GENOMIC DNA]</scope>
</reference>
<dbReference type="STRING" id="6198.A0A075AJ09"/>
<dbReference type="Proteomes" id="UP000054324">
    <property type="component" value="Unassembled WGS sequence"/>
</dbReference>
<dbReference type="KEGG" id="ovi:T265_12794"/>
<dbReference type="GO" id="GO:0046983">
    <property type="term" value="F:protein dimerization activity"/>
    <property type="evidence" value="ECO:0007669"/>
    <property type="project" value="InterPro"/>
</dbReference>
<dbReference type="GeneID" id="20326962"/>
<evidence type="ECO:0000313" key="9">
    <source>
        <dbReference type="Proteomes" id="UP000054324"/>
    </source>
</evidence>
<evidence type="ECO:0000259" key="7">
    <source>
        <dbReference type="Pfam" id="PF13656"/>
    </source>
</evidence>
<evidence type="ECO:0000256" key="6">
    <source>
        <dbReference type="SAM" id="Phobius"/>
    </source>
</evidence>
<feature type="transmembrane region" description="Helical" evidence="6">
    <location>
        <begin position="30"/>
        <end position="53"/>
    </location>
</feature>
<keyword evidence="6" id="KW-1133">Transmembrane helix</keyword>
<dbReference type="EMBL" id="KL596633">
    <property type="protein sequence ID" value="KER32564.1"/>
    <property type="molecule type" value="Genomic_DNA"/>
</dbReference>
<dbReference type="AlphaFoldDB" id="A0A075AJ09"/>
<dbReference type="Gene3D" id="3.30.1360.10">
    <property type="entry name" value="RNA polymerase, RBP11-like subunit"/>
    <property type="match status" value="1"/>
</dbReference>
<dbReference type="GO" id="GO:0003899">
    <property type="term" value="F:DNA-directed RNA polymerase activity"/>
    <property type="evidence" value="ECO:0007669"/>
    <property type="project" value="InterPro"/>
</dbReference>
<keyword evidence="3" id="KW-0804">Transcription</keyword>
<dbReference type="InterPro" id="IPR008193">
    <property type="entry name" value="RNA_pol_Rpb11_13-16kDa_CS"/>
</dbReference>
<dbReference type="OrthoDB" id="10248581at2759"/>
<comment type="subcellular location">
    <subcellularLocation>
        <location evidence="1">Nucleus</location>
    </subcellularLocation>
</comment>
<dbReference type="InterPro" id="IPR022905">
    <property type="entry name" value="Rpo11-like"/>
</dbReference>
<keyword evidence="6" id="KW-0812">Transmembrane</keyword>
<evidence type="ECO:0000256" key="2">
    <source>
        <dbReference type="ARBA" id="ARBA00022478"/>
    </source>
</evidence>
<keyword evidence="6" id="KW-0472">Membrane</keyword>
<evidence type="ECO:0000256" key="1">
    <source>
        <dbReference type="ARBA" id="ARBA00004123"/>
    </source>
</evidence>
<dbReference type="PANTHER" id="PTHR13946">
    <property type="entry name" value="DNA-DIRECTED RNA POLYMERASE I,II,III"/>
    <property type="match status" value="1"/>
</dbReference>
<dbReference type="CDD" id="cd06926">
    <property type="entry name" value="RNAP_II_RPB11"/>
    <property type="match status" value="1"/>
</dbReference>